<sequence>METELAALAIALLTGAVTSIGQEAAGTAVRLVRERLAATPRGQAALTGLEAAPGDEDARREAERVLQEELGADPAFRQVLATRLNVSTTHTGMTNVVTVSGTRMRGSQISLGPITVNKPNTTAGLLGLAAALVVTAALLVYGVVQLVGTTPGNDGNEGSQGRKDGRTRALSPAEAERMLPGLTDLPGPWETTQPAGLTGDGTTCVNAQAEYESQTRDADGHTDLKVRFDTYACPDTATAAEGFAAETRRGSNPGGGKETPVPGRAVGDQSASAGYRVKDGEMADPSQVGPHLMWRARVGTVFIEMHYGPVRDGAGSEKEAEELMLRMCDRARAAQERA</sequence>
<evidence type="ECO:0000256" key="2">
    <source>
        <dbReference type="SAM" id="Phobius"/>
    </source>
</evidence>
<keyword evidence="2" id="KW-1133">Transmembrane helix</keyword>
<reference evidence="3 4" key="1">
    <citation type="journal article" date="2016" name="Genome Announc.">
        <title>Complete Genome Sequence of Thiostrepton-Producing Streptomyces laurentii ATCC 31255.</title>
        <authorList>
            <person name="Doi K."/>
            <person name="Fujino Y."/>
            <person name="Nagayoshi Y."/>
            <person name="Ohshima T."/>
            <person name="Ogata S."/>
        </authorList>
    </citation>
    <scope>NUCLEOTIDE SEQUENCE [LARGE SCALE GENOMIC DNA]</scope>
    <source>
        <strain evidence="3 4">ATCC 31255</strain>
    </source>
</reference>
<feature type="transmembrane region" description="Helical" evidence="2">
    <location>
        <begin position="123"/>
        <end position="144"/>
    </location>
</feature>
<feature type="region of interest" description="Disordered" evidence="1">
    <location>
        <begin position="149"/>
        <end position="171"/>
    </location>
</feature>
<protein>
    <submittedName>
        <fullName evidence="3">Uncharacterized protein</fullName>
    </submittedName>
</protein>
<keyword evidence="4" id="KW-1185">Reference proteome</keyword>
<keyword evidence="2" id="KW-0812">Transmembrane</keyword>
<proteinExistence type="predicted"/>
<dbReference type="KEGG" id="slau:SLA_4007"/>
<evidence type="ECO:0000313" key="4">
    <source>
        <dbReference type="Proteomes" id="UP000217676"/>
    </source>
</evidence>
<evidence type="ECO:0000313" key="3">
    <source>
        <dbReference type="EMBL" id="BAU84896.1"/>
    </source>
</evidence>
<dbReference type="RefSeq" id="WP_359876581.1">
    <property type="nucleotide sequence ID" value="NZ_JBEYHT010000020.1"/>
</dbReference>
<dbReference type="AlphaFoldDB" id="A0A160P2D4"/>
<dbReference type="Proteomes" id="UP000217676">
    <property type="component" value="Chromosome"/>
</dbReference>
<organism evidence="3 4">
    <name type="scientific">Streptomyces laurentii</name>
    <dbReference type="NCBI Taxonomy" id="39478"/>
    <lineage>
        <taxon>Bacteria</taxon>
        <taxon>Bacillati</taxon>
        <taxon>Actinomycetota</taxon>
        <taxon>Actinomycetes</taxon>
        <taxon>Kitasatosporales</taxon>
        <taxon>Streptomycetaceae</taxon>
        <taxon>Streptomyces</taxon>
    </lineage>
</organism>
<evidence type="ECO:0000256" key="1">
    <source>
        <dbReference type="SAM" id="MobiDB-lite"/>
    </source>
</evidence>
<dbReference type="EMBL" id="AP017424">
    <property type="protein sequence ID" value="BAU84896.1"/>
    <property type="molecule type" value="Genomic_DNA"/>
</dbReference>
<feature type="region of interest" description="Disordered" evidence="1">
    <location>
        <begin position="243"/>
        <end position="284"/>
    </location>
</feature>
<feature type="compositionally biased region" description="Polar residues" evidence="1">
    <location>
        <begin position="149"/>
        <end position="159"/>
    </location>
</feature>
<gene>
    <name evidence="3" type="ORF">SLA_4007</name>
</gene>
<name>A0A160P2D4_STRLU</name>
<accession>A0A160P2D4</accession>
<keyword evidence="2" id="KW-0472">Membrane</keyword>